<evidence type="ECO:0000313" key="2">
    <source>
        <dbReference type="Proteomes" id="UP000006316"/>
    </source>
</evidence>
<accession>K6D7P6</accession>
<organism evidence="1 2">
    <name type="scientific">Neobacillus bataviensis LMG 21833</name>
    <dbReference type="NCBI Taxonomy" id="1117379"/>
    <lineage>
        <taxon>Bacteria</taxon>
        <taxon>Bacillati</taxon>
        <taxon>Bacillota</taxon>
        <taxon>Bacilli</taxon>
        <taxon>Bacillales</taxon>
        <taxon>Bacillaceae</taxon>
        <taxon>Neobacillus</taxon>
    </lineage>
</organism>
<keyword evidence="2" id="KW-1185">Reference proteome</keyword>
<protein>
    <submittedName>
        <fullName evidence="1">Uncharacterized protein</fullName>
    </submittedName>
</protein>
<comment type="caution">
    <text evidence="1">The sequence shown here is derived from an EMBL/GenBank/DDBJ whole genome shotgun (WGS) entry which is preliminary data.</text>
</comment>
<name>K6D7P6_9BACI</name>
<evidence type="ECO:0000313" key="1">
    <source>
        <dbReference type="EMBL" id="EKN64103.1"/>
    </source>
</evidence>
<reference evidence="1 2" key="1">
    <citation type="journal article" date="2012" name="Front. Microbiol.">
        <title>Redundancy and modularity in membrane-associated dissimilatory nitrate reduction in Bacillus.</title>
        <authorList>
            <person name="Heylen K."/>
            <person name="Keltjens J."/>
        </authorList>
    </citation>
    <scope>NUCLEOTIDE SEQUENCE [LARGE SCALE GENOMIC DNA]</scope>
    <source>
        <strain evidence="2">LMG 21833T</strain>
    </source>
</reference>
<sequence length="60" mass="6847">MLFNLLDGLVCDLEGLGAGAGHFSKSKKLRYDFQNWIDYSKMTVVKEQFFKRGNDSCPLN</sequence>
<gene>
    <name evidence="1" type="ORF">BABA_23970</name>
</gene>
<dbReference type="EMBL" id="AJLS01000151">
    <property type="protein sequence ID" value="EKN64103.1"/>
    <property type="molecule type" value="Genomic_DNA"/>
</dbReference>
<dbReference type="Proteomes" id="UP000006316">
    <property type="component" value="Unassembled WGS sequence"/>
</dbReference>
<proteinExistence type="predicted"/>
<dbReference type="AlphaFoldDB" id="K6D7P6"/>
<dbReference type="STRING" id="1117379.BABA_23970"/>